<proteinExistence type="predicted"/>
<protein>
    <submittedName>
        <fullName evidence="1">Uncharacterized protein</fullName>
    </submittedName>
</protein>
<dbReference type="RefSeq" id="WP_253568781.1">
    <property type="nucleotide sequence ID" value="NZ_JAMZEK010000004.1"/>
</dbReference>
<sequence>MSTIEGEFHLVLSSKGRHFPKLAARLTARPPKCAAGEIPMLITVQVPRALFERPTLQATVTLPPEQKLSEKITANVADNLSRTLSERLGVDVKVTAAPAPLERHWSEILGVPRDCSTTEARAAYREQHAALLADDTTESHQINDLNRAFDLCCREHEVQE</sequence>
<reference evidence="1 2" key="1">
    <citation type="submission" date="2022-06" db="EMBL/GenBank/DDBJ databases">
        <title>Dyella sp. Sa strain:Sa Genome sequencing.</title>
        <authorList>
            <person name="Park S."/>
        </authorList>
    </citation>
    <scope>NUCLEOTIDE SEQUENCE [LARGE SCALE GENOMIC DNA]</scope>
    <source>
        <strain evidence="1 2">Sa</strain>
    </source>
</reference>
<evidence type="ECO:0000313" key="1">
    <source>
        <dbReference type="EMBL" id="MCP1375995.1"/>
    </source>
</evidence>
<gene>
    <name evidence="1" type="ORF">NC595_18255</name>
</gene>
<dbReference type="Proteomes" id="UP001204615">
    <property type="component" value="Unassembled WGS sequence"/>
</dbReference>
<name>A0ABT1FFS5_9GAMM</name>
<comment type="caution">
    <text evidence="1">The sequence shown here is derived from an EMBL/GenBank/DDBJ whole genome shotgun (WGS) entry which is preliminary data.</text>
</comment>
<dbReference type="EMBL" id="JAMZEK010000004">
    <property type="protein sequence ID" value="MCP1375995.1"/>
    <property type="molecule type" value="Genomic_DNA"/>
</dbReference>
<accession>A0ABT1FFS5</accession>
<keyword evidence="2" id="KW-1185">Reference proteome</keyword>
<organism evidence="1 2">
    <name type="scientific">Dyella lutea</name>
    <dbReference type="NCBI Taxonomy" id="2950441"/>
    <lineage>
        <taxon>Bacteria</taxon>
        <taxon>Pseudomonadati</taxon>
        <taxon>Pseudomonadota</taxon>
        <taxon>Gammaproteobacteria</taxon>
        <taxon>Lysobacterales</taxon>
        <taxon>Rhodanobacteraceae</taxon>
        <taxon>Dyella</taxon>
    </lineage>
</organism>
<evidence type="ECO:0000313" key="2">
    <source>
        <dbReference type="Proteomes" id="UP001204615"/>
    </source>
</evidence>